<accession>A0A3M7QIT3</accession>
<comment type="caution">
    <text evidence="1">The sequence shown here is derived from an EMBL/GenBank/DDBJ whole genome shotgun (WGS) entry which is preliminary data.</text>
</comment>
<reference evidence="1 2" key="1">
    <citation type="journal article" date="2018" name="Sci. Rep.">
        <title>Genomic signatures of local adaptation to the degree of environmental predictability in rotifers.</title>
        <authorList>
            <person name="Franch-Gras L."/>
            <person name="Hahn C."/>
            <person name="Garcia-Roger E.M."/>
            <person name="Carmona M.J."/>
            <person name="Serra M."/>
            <person name="Gomez A."/>
        </authorList>
    </citation>
    <scope>NUCLEOTIDE SEQUENCE [LARGE SCALE GENOMIC DNA]</scope>
    <source>
        <strain evidence="1">HYR1</strain>
    </source>
</reference>
<dbReference type="EMBL" id="REGN01005976">
    <property type="protein sequence ID" value="RNA11367.1"/>
    <property type="molecule type" value="Genomic_DNA"/>
</dbReference>
<dbReference type="AlphaFoldDB" id="A0A3M7QIT3"/>
<proteinExistence type="predicted"/>
<evidence type="ECO:0000313" key="2">
    <source>
        <dbReference type="Proteomes" id="UP000276133"/>
    </source>
</evidence>
<gene>
    <name evidence="1" type="ORF">BpHYR1_020723</name>
</gene>
<organism evidence="1 2">
    <name type="scientific">Brachionus plicatilis</name>
    <name type="common">Marine rotifer</name>
    <name type="synonym">Brachionus muelleri</name>
    <dbReference type="NCBI Taxonomy" id="10195"/>
    <lineage>
        <taxon>Eukaryota</taxon>
        <taxon>Metazoa</taxon>
        <taxon>Spiralia</taxon>
        <taxon>Gnathifera</taxon>
        <taxon>Rotifera</taxon>
        <taxon>Eurotatoria</taxon>
        <taxon>Monogononta</taxon>
        <taxon>Pseudotrocha</taxon>
        <taxon>Ploima</taxon>
        <taxon>Brachionidae</taxon>
        <taxon>Brachionus</taxon>
    </lineage>
</organism>
<evidence type="ECO:0000313" key="1">
    <source>
        <dbReference type="EMBL" id="RNA11367.1"/>
    </source>
</evidence>
<protein>
    <submittedName>
        <fullName evidence="1">Uncharacterized protein</fullName>
    </submittedName>
</protein>
<name>A0A3M7QIT3_BRAPC</name>
<sequence length="62" mass="6819">MLSPFGATQISFSKSRLLTNLSGKNKLPHATLKLPSFPIDSTLLRQVVKQLLCAMITLGYND</sequence>
<keyword evidence="2" id="KW-1185">Reference proteome</keyword>
<dbReference type="Proteomes" id="UP000276133">
    <property type="component" value="Unassembled WGS sequence"/>
</dbReference>